<reference evidence="3 4" key="1">
    <citation type="journal article" date="2011" name="J. Bacteriol.">
        <title>Genome sequence of the mercury-methylating and pleomorphic Desulfovibrio africanus Strain Walvis Bay.</title>
        <authorList>
            <person name="Brown S.D."/>
            <person name="Wall J.D."/>
            <person name="Kucken A.M."/>
            <person name="Gilmour C.C."/>
            <person name="Podar M."/>
            <person name="Brandt C.C."/>
            <person name="Teshima H."/>
            <person name="Detter J.C."/>
            <person name="Han C.S."/>
            <person name="Land M.L."/>
            <person name="Lucas S."/>
            <person name="Han J."/>
            <person name="Pennacchio L."/>
            <person name="Nolan M."/>
            <person name="Pitluck S."/>
            <person name="Woyke T."/>
            <person name="Goodwin L."/>
            <person name="Palumbo A.V."/>
            <person name="Elias D.A."/>
        </authorList>
    </citation>
    <scope>NUCLEOTIDE SEQUENCE [LARGE SCALE GENOMIC DNA]</scope>
    <source>
        <strain evidence="3 4">Walvis Bay</strain>
    </source>
</reference>
<dbReference type="PANTHER" id="PTHR43228:SF1">
    <property type="entry name" value="TWO-COMPONENT RESPONSE REGULATOR ARR22"/>
    <property type="match status" value="1"/>
</dbReference>
<evidence type="ECO:0000313" key="3">
    <source>
        <dbReference type="EMBL" id="EGJ49758.1"/>
    </source>
</evidence>
<dbReference type="SMART" id="SM00448">
    <property type="entry name" value="REC"/>
    <property type="match status" value="1"/>
</dbReference>
<keyword evidence="1" id="KW-0597">Phosphoprotein</keyword>
<dbReference type="SUPFAM" id="SSF52172">
    <property type="entry name" value="CheY-like"/>
    <property type="match status" value="1"/>
</dbReference>
<dbReference type="KEGG" id="daf:Desaf_1420"/>
<feature type="modified residue" description="4-aspartylphosphate" evidence="1">
    <location>
        <position position="55"/>
    </location>
</feature>
<dbReference type="eggNOG" id="COG0745">
    <property type="taxonomic scope" value="Bacteria"/>
</dbReference>
<evidence type="ECO:0000259" key="2">
    <source>
        <dbReference type="PROSITE" id="PS50110"/>
    </source>
</evidence>
<dbReference type="AlphaFoldDB" id="F3Z056"/>
<gene>
    <name evidence="3" type="ORF">Desaf_1420</name>
</gene>
<dbReference type="Gene3D" id="3.40.50.2300">
    <property type="match status" value="1"/>
</dbReference>
<dbReference type="EMBL" id="CP003221">
    <property type="protein sequence ID" value="EGJ49758.1"/>
    <property type="molecule type" value="Genomic_DNA"/>
</dbReference>
<dbReference type="InterPro" id="IPR011006">
    <property type="entry name" value="CheY-like_superfamily"/>
</dbReference>
<organism evidence="3 4">
    <name type="scientific">Desulfocurvibacter africanus subsp. africanus str. Walvis Bay</name>
    <dbReference type="NCBI Taxonomy" id="690850"/>
    <lineage>
        <taxon>Bacteria</taxon>
        <taxon>Pseudomonadati</taxon>
        <taxon>Thermodesulfobacteriota</taxon>
        <taxon>Desulfovibrionia</taxon>
        <taxon>Desulfovibrionales</taxon>
        <taxon>Desulfovibrionaceae</taxon>
        <taxon>Desulfocurvibacter</taxon>
    </lineage>
</organism>
<keyword evidence="4" id="KW-1185">Reference proteome</keyword>
<dbReference type="GO" id="GO:0000160">
    <property type="term" value="P:phosphorelay signal transduction system"/>
    <property type="evidence" value="ECO:0007669"/>
    <property type="project" value="InterPro"/>
</dbReference>
<dbReference type="PANTHER" id="PTHR43228">
    <property type="entry name" value="TWO-COMPONENT RESPONSE REGULATOR"/>
    <property type="match status" value="1"/>
</dbReference>
<dbReference type="Pfam" id="PF00072">
    <property type="entry name" value="Response_reg"/>
    <property type="match status" value="1"/>
</dbReference>
<dbReference type="HOGENOM" id="CLU_000445_69_12_7"/>
<dbReference type="InterPro" id="IPR001789">
    <property type="entry name" value="Sig_transdc_resp-reg_receiver"/>
</dbReference>
<accession>F3Z056</accession>
<proteinExistence type="predicted"/>
<evidence type="ECO:0000256" key="1">
    <source>
        <dbReference type="PROSITE-ProRule" id="PRU00169"/>
    </source>
</evidence>
<name>F3Z056_DESAF</name>
<protein>
    <submittedName>
        <fullName evidence="3">Response regulator receiver protein</fullName>
    </submittedName>
</protein>
<evidence type="ECO:0000313" key="4">
    <source>
        <dbReference type="Proteomes" id="UP000007844"/>
    </source>
</evidence>
<dbReference type="PROSITE" id="PS50110">
    <property type="entry name" value="RESPONSE_REGULATORY"/>
    <property type="match status" value="1"/>
</dbReference>
<dbReference type="STRING" id="690850.Desaf_1420"/>
<dbReference type="InterPro" id="IPR052048">
    <property type="entry name" value="ST_Response_Regulator"/>
</dbReference>
<dbReference type="RefSeq" id="WP_014259547.1">
    <property type="nucleotide sequence ID" value="NC_016629.1"/>
</dbReference>
<dbReference type="CDD" id="cd17546">
    <property type="entry name" value="REC_hyHK_CKI1_RcsC-like"/>
    <property type="match status" value="1"/>
</dbReference>
<feature type="domain" description="Response regulatory" evidence="2">
    <location>
        <begin position="2"/>
        <end position="129"/>
    </location>
</feature>
<dbReference type="Proteomes" id="UP000007844">
    <property type="component" value="Chromosome"/>
</dbReference>
<sequence>MRILIIEDDPVSALYMRETLAEFGQADLAEDGRKGLRAFERALSKHQPYDVLFVDLMMPRMDGHQTLEKIRALENALKLAPQQRVKAIVVSASEDQRHVTRAFFRGEAVAYLNKPVTRERVAEELHRFGLA</sequence>